<feature type="chain" id="PRO_5007151730" evidence="2">
    <location>
        <begin position="21"/>
        <end position="106"/>
    </location>
</feature>
<accession>A0A117N443</accession>
<dbReference type="AlphaFoldDB" id="A0A117N443"/>
<comment type="caution">
    <text evidence="3">The sequence shown here is derived from an EMBL/GenBank/DDBJ whole genome shotgun (WGS) entry which is preliminary data.</text>
</comment>
<reference evidence="3 4" key="1">
    <citation type="submission" date="2015-12" db="EMBL/GenBank/DDBJ databases">
        <title>Draft genome sequence of Mesorhizobium sp. UFLA 01-765, a multitolerant efficient symbiont and plant-growth promoting strain isolated from Zn-mining soil using Leucaena leucocephala as a trap plant.</title>
        <authorList>
            <person name="Rangel W.M."/>
            <person name="Thijs S."/>
            <person name="Longatti S.M."/>
            <person name="Moreira F.M."/>
            <person name="Weyens N."/>
            <person name="Vangronsveld J."/>
            <person name="Van Hamme J.D."/>
            <person name="Bottos E.M."/>
            <person name="Rineau F."/>
        </authorList>
    </citation>
    <scope>NUCLEOTIDE SEQUENCE [LARGE SCALE GENOMIC DNA]</scope>
    <source>
        <strain evidence="3 4">UFLA 01-765</strain>
    </source>
</reference>
<evidence type="ECO:0000256" key="2">
    <source>
        <dbReference type="SAM" id="SignalP"/>
    </source>
</evidence>
<dbReference type="OrthoDB" id="8400919at2"/>
<dbReference type="Proteomes" id="UP000053176">
    <property type="component" value="Unassembled WGS sequence"/>
</dbReference>
<keyword evidence="2" id="KW-0732">Signal</keyword>
<evidence type="ECO:0000256" key="1">
    <source>
        <dbReference type="SAM" id="MobiDB-lite"/>
    </source>
</evidence>
<sequence>MQKIPLTVAVVLMSALPAVAQTADQPMDQQLIPDLQQRGDCQAKPDTKDPQQKQQADATELSETLDNCNGVLKPPPTGDKNATVPPADNSQMPIIKPGELPPQTPK</sequence>
<name>A0A117N443_RHILI</name>
<evidence type="ECO:0000313" key="3">
    <source>
        <dbReference type="EMBL" id="KUM26915.1"/>
    </source>
</evidence>
<dbReference type="EMBL" id="LPWA01000101">
    <property type="protein sequence ID" value="KUM26915.1"/>
    <property type="molecule type" value="Genomic_DNA"/>
</dbReference>
<feature type="compositionally biased region" description="Basic and acidic residues" evidence="1">
    <location>
        <begin position="41"/>
        <end position="51"/>
    </location>
</feature>
<protein>
    <submittedName>
        <fullName evidence="3">Uncharacterized protein</fullName>
    </submittedName>
</protein>
<feature type="signal peptide" evidence="2">
    <location>
        <begin position="1"/>
        <end position="20"/>
    </location>
</feature>
<proteinExistence type="predicted"/>
<gene>
    <name evidence="3" type="ORF">AU467_19515</name>
</gene>
<evidence type="ECO:0000313" key="4">
    <source>
        <dbReference type="Proteomes" id="UP000053176"/>
    </source>
</evidence>
<organism evidence="3 4">
    <name type="scientific">Rhizobium loti</name>
    <name type="common">Mesorhizobium loti</name>
    <dbReference type="NCBI Taxonomy" id="381"/>
    <lineage>
        <taxon>Bacteria</taxon>
        <taxon>Pseudomonadati</taxon>
        <taxon>Pseudomonadota</taxon>
        <taxon>Alphaproteobacteria</taxon>
        <taxon>Hyphomicrobiales</taxon>
        <taxon>Phyllobacteriaceae</taxon>
        <taxon>Mesorhizobium</taxon>
    </lineage>
</organism>
<feature type="region of interest" description="Disordered" evidence="1">
    <location>
        <begin position="27"/>
        <end position="106"/>
    </location>
</feature>